<dbReference type="Proteomes" id="UP000264179">
    <property type="component" value="Unassembled WGS sequence"/>
</dbReference>
<organism evidence="1 2">
    <name type="scientific">Thalassospira lucentensis</name>
    <dbReference type="NCBI Taxonomy" id="168935"/>
    <lineage>
        <taxon>Bacteria</taxon>
        <taxon>Pseudomonadati</taxon>
        <taxon>Pseudomonadota</taxon>
        <taxon>Alphaproteobacteria</taxon>
        <taxon>Rhodospirillales</taxon>
        <taxon>Thalassospiraceae</taxon>
        <taxon>Thalassospira</taxon>
    </lineage>
</organism>
<comment type="caution">
    <text evidence="1">The sequence shown here is derived from an EMBL/GenBank/DDBJ whole genome shotgun (WGS) entry which is preliminary data.</text>
</comment>
<gene>
    <name evidence="1" type="ORF">DHR80_01070</name>
</gene>
<protein>
    <submittedName>
        <fullName evidence="1">Uncharacterized protein</fullName>
    </submittedName>
</protein>
<sequence>MFEITLRLKLLKSENLKEVVHNKNFARKDIVLIALHCDGGVGKKVSEIRKNLTDAGLRKSSQWNISYILGRLNGLAINTKDGWELTAEGRNAVSKLGIANKRLEADSFALDLRDLINKGIVSEDTKDFVLEAVSCYEIGHWRSAVVLSWIGAVNLLYEFVFQNKLSAFNAEALKRDQKWKTATCVEDFTRLKEFDFLQILTAISVVGKSTKNELEARLKFRNSCGHPNSFKLSERSVSSHLEILILNVYEPFSLSNVVK</sequence>
<dbReference type="AlphaFoldDB" id="A0A3D5N339"/>
<evidence type="ECO:0000313" key="1">
    <source>
        <dbReference type="EMBL" id="HCW65805.1"/>
    </source>
</evidence>
<evidence type="ECO:0000313" key="2">
    <source>
        <dbReference type="Proteomes" id="UP000264179"/>
    </source>
</evidence>
<name>A0A3D5N339_9PROT</name>
<reference evidence="1 2" key="1">
    <citation type="journal article" date="2018" name="Nat. Biotechnol.">
        <title>A standardized bacterial taxonomy based on genome phylogeny substantially revises the tree of life.</title>
        <authorList>
            <person name="Parks D.H."/>
            <person name="Chuvochina M."/>
            <person name="Waite D.W."/>
            <person name="Rinke C."/>
            <person name="Skarshewski A."/>
            <person name="Chaumeil P.A."/>
            <person name="Hugenholtz P."/>
        </authorList>
    </citation>
    <scope>NUCLEOTIDE SEQUENCE [LARGE SCALE GENOMIC DNA]</scope>
    <source>
        <strain evidence="1">UBA9881</strain>
    </source>
</reference>
<proteinExistence type="predicted"/>
<accession>A0A3D5N339</accession>
<dbReference type="EMBL" id="DPOP01000010">
    <property type="protein sequence ID" value="HCW65805.1"/>
    <property type="molecule type" value="Genomic_DNA"/>
</dbReference>